<dbReference type="Proteomes" id="UP001341840">
    <property type="component" value="Unassembled WGS sequence"/>
</dbReference>
<organism evidence="1 2">
    <name type="scientific">Stylosanthes scabra</name>
    <dbReference type="NCBI Taxonomy" id="79078"/>
    <lineage>
        <taxon>Eukaryota</taxon>
        <taxon>Viridiplantae</taxon>
        <taxon>Streptophyta</taxon>
        <taxon>Embryophyta</taxon>
        <taxon>Tracheophyta</taxon>
        <taxon>Spermatophyta</taxon>
        <taxon>Magnoliopsida</taxon>
        <taxon>eudicotyledons</taxon>
        <taxon>Gunneridae</taxon>
        <taxon>Pentapetalae</taxon>
        <taxon>rosids</taxon>
        <taxon>fabids</taxon>
        <taxon>Fabales</taxon>
        <taxon>Fabaceae</taxon>
        <taxon>Papilionoideae</taxon>
        <taxon>50 kb inversion clade</taxon>
        <taxon>dalbergioids sensu lato</taxon>
        <taxon>Dalbergieae</taxon>
        <taxon>Pterocarpus clade</taxon>
        <taxon>Stylosanthes</taxon>
    </lineage>
</organism>
<keyword evidence="2" id="KW-1185">Reference proteome</keyword>
<dbReference type="EMBL" id="JASCZI010038425">
    <property type="protein sequence ID" value="MED6129907.1"/>
    <property type="molecule type" value="Genomic_DNA"/>
</dbReference>
<accession>A0ABU6S0H7</accession>
<evidence type="ECO:0000313" key="2">
    <source>
        <dbReference type="Proteomes" id="UP001341840"/>
    </source>
</evidence>
<evidence type="ECO:0000313" key="1">
    <source>
        <dbReference type="EMBL" id="MED6129907.1"/>
    </source>
</evidence>
<protein>
    <submittedName>
        <fullName evidence="1">Uncharacterized protein</fullName>
    </submittedName>
</protein>
<name>A0ABU6S0H7_9FABA</name>
<sequence>RSRSPSVQAAALCGCPVRFAGRLALQKTLVSRNPDEKLLPECVTKPPQPGQLMASHIPHNLLDASPYPIVEGLQDLRFLRLGPCKLLLRVKSNK</sequence>
<comment type="caution">
    <text evidence="1">The sequence shown here is derived from an EMBL/GenBank/DDBJ whole genome shotgun (WGS) entry which is preliminary data.</text>
</comment>
<feature type="non-terminal residue" evidence="1">
    <location>
        <position position="1"/>
    </location>
</feature>
<gene>
    <name evidence="1" type="ORF">PIB30_112605</name>
</gene>
<proteinExistence type="predicted"/>
<reference evidence="1 2" key="1">
    <citation type="journal article" date="2023" name="Plants (Basel)">
        <title>Bridging the Gap: Combining Genomics and Transcriptomics Approaches to Understand Stylosanthes scabra, an Orphan Legume from the Brazilian Caatinga.</title>
        <authorList>
            <person name="Ferreira-Neto J.R.C."/>
            <person name="da Silva M.D."/>
            <person name="Binneck E."/>
            <person name="de Melo N.F."/>
            <person name="da Silva R.H."/>
            <person name="de Melo A.L.T.M."/>
            <person name="Pandolfi V."/>
            <person name="Bustamante F.O."/>
            <person name="Brasileiro-Vidal A.C."/>
            <person name="Benko-Iseppon A.M."/>
        </authorList>
    </citation>
    <scope>NUCLEOTIDE SEQUENCE [LARGE SCALE GENOMIC DNA]</scope>
    <source>
        <tissue evidence="1">Leaves</tissue>
    </source>
</reference>